<sequence>MNFIACDGTWAQSNGAITCVGTLVPVAREELSQSGLSAEDADYLIGQTIVLFAVIFSVIIVRKALK</sequence>
<dbReference type="EMBL" id="WXZT01000032">
    <property type="protein sequence ID" value="MZZ16717.1"/>
    <property type="molecule type" value="Genomic_DNA"/>
</dbReference>
<comment type="caution">
    <text evidence="1">The sequence shown here is derived from an EMBL/GenBank/DDBJ whole genome shotgun (WGS) entry which is preliminary data.</text>
</comment>
<reference evidence="1" key="1">
    <citation type="submission" date="2020-01" db="EMBL/GenBank/DDBJ databases">
        <title>Bacteria Cultured from War Wounds Associated with the Conflict in Eastern Ukraine.</title>
        <authorList>
            <person name="Snesrud E."/>
            <person name="Galac M.R."/>
            <person name="Mc Gann P."/>
            <person name="Valentine K."/>
            <person name="Viacheslav K."/>
        </authorList>
    </citation>
    <scope>NUCLEOTIDE SEQUENCE</scope>
    <source>
        <strain evidence="1">VNMU148</strain>
    </source>
</reference>
<organism evidence="1 2">
    <name type="scientific">Pseudomonas aeruginosa</name>
    <dbReference type="NCBI Taxonomy" id="287"/>
    <lineage>
        <taxon>Bacteria</taxon>
        <taxon>Pseudomonadati</taxon>
        <taxon>Pseudomonadota</taxon>
        <taxon>Gammaproteobacteria</taxon>
        <taxon>Pseudomonadales</taxon>
        <taxon>Pseudomonadaceae</taxon>
        <taxon>Pseudomonas</taxon>
    </lineage>
</organism>
<accession>A0A6B1YME3</accession>
<evidence type="ECO:0000313" key="1">
    <source>
        <dbReference type="EMBL" id="MZZ16717.1"/>
    </source>
</evidence>
<dbReference type="Proteomes" id="UP000644192">
    <property type="component" value="Unassembled WGS sequence"/>
</dbReference>
<dbReference type="RefSeq" id="WP_031633382.1">
    <property type="nucleotide sequence ID" value="NZ_CATOYA010000046.1"/>
</dbReference>
<protein>
    <submittedName>
        <fullName evidence="1">Uncharacterized protein</fullName>
    </submittedName>
</protein>
<proteinExistence type="predicted"/>
<evidence type="ECO:0000313" key="2">
    <source>
        <dbReference type="Proteomes" id="UP000644192"/>
    </source>
</evidence>
<dbReference type="AlphaFoldDB" id="A0A6B1YME3"/>
<name>A0A6B1YME3_PSEAI</name>
<gene>
    <name evidence="1" type="ORF">GUL26_31100</name>
</gene>